<name>A0A0A9GBS4_ARUDO</name>
<dbReference type="AlphaFoldDB" id="A0A0A9GBS4"/>
<accession>A0A0A9GBS4</accession>
<sequence length="45" mass="5470">MYQQNVCNIFRQKAYRSYMYELSCRELHNKSAVIGNFRTQQADYT</sequence>
<reference evidence="1" key="2">
    <citation type="journal article" date="2015" name="Data Brief">
        <title>Shoot transcriptome of the giant reed, Arundo donax.</title>
        <authorList>
            <person name="Barrero R.A."/>
            <person name="Guerrero F.D."/>
            <person name="Moolhuijzen P."/>
            <person name="Goolsby J.A."/>
            <person name="Tidwell J."/>
            <person name="Bellgard S.E."/>
            <person name="Bellgard M.I."/>
        </authorList>
    </citation>
    <scope>NUCLEOTIDE SEQUENCE</scope>
    <source>
        <tissue evidence="1">Shoot tissue taken approximately 20 cm above the soil surface</tissue>
    </source>
</reference>
<dbReference type="EMBL" id="GBRH01179914">
    <property type="protein sequence ID" value="JAE17982.1"/>
    <property type="molecule type" value="Transcribed_RNA"/>
</dbReference>
<dbReference type="EMBL" id="GBRH01179808">
    <property type="protein sequence ID" value="JAE18088.1"/>
    <property type="molecule type" value="Transcribed_RNA"/>
</dbReference>
<organism evidence="1">
    <name type="scientific">Arundo donax</name>
    <name type="common">Giant reed</name>
    <name type="synonym">Donax arundinaceus</name>
    <dbReference type="NCBI Taxonomy" id="35708"/>
    <lineage>
        <taxon>Eukaryota</taxon>
        <taxon>Viridiplantae</taxon>
        <taxon>Streptophyta</taxon>
        <taxon>Embryophyta</taxon>
        <taxon>Tracheophyta</taxon>
        <taxon>Spermatophyta</taxon>
        <taxon>Magnoliopsida</taxon>
        <taxon>Liliopsida</taxon>
        <taxon>Poales</taxon>
        <taxon>Poaceae</taxon>
        <taxon>PACMAD clade</taxon>
        <taxon>Arundinoideae</taxon>
        <taxon>Arundineae</taxon>
        <taxon>Arundo</taxon>
    </lineage>
</organism>
<evidence type="ECO:0000313" key="1">
    <source>
        <dbReference type="EMBL" id="JAE18088.1"/>
    </source>
</evidence>
<protein>
    <submittedName>
        <fullName evidence="1">Uncharacterized protein</fullName>
    </submittedName>
</protein>
<proteinExistence type="predicted"/>
<reference evidence="1" key="1">
    <citation type="submission" date="2014-09" db="EMBL/GenBank/DDBJ databases">
        <authorList>
            <person name="Magalhaes I.L.F."/>
            <person name="Oliveira U."/>
            <person name="Santos F.R."/>
            <person name="Vidigal T.H.D.A."/>
            <person name="Brescovit A.D."/>
            <person name="Santos A.J."/>
        </authorList>
    </citation>
    <scope>NUCLEOTIDE SEQUENCE</scope>
    <source>
        <tissue evidence="1">Shoot tissue taken approximately 20 cm above the soil surface</tissue>
    </source>
</reference>